<dbReference type="PATRIC" id="fig|983917.3.peg.3991"/>
<dbReference type="HOGENOM" id="CLU_2495954_0_0_4"/>
<gene>
    <name evidence="2" type="ordered locus">RGE_40910</name>
</gene>
<evidence type="ECO:0000313" key="3">
    <source>
        <dbReference type="Proteomes" id="UP000007883"/>
    </source>
</evidence>
<keyword evidence="3" id="KW-1185">Reference proteome</keyword>
<feature type="compositionally biased region" description="Low complexity" evidence="1">
    <location>
        <begin position="57"/>
        <end position="67"/>
    </location>
</feature>
<dbReference type="AlphaFoldDB" id="I0HWP0"/>
<dbReference type="EMBL" id="AP012320">
    <property type="protein sequence ID" value="BAL97427.1"/>
    <property type="molecule type" value="Genomic_DNA"/>
</dbReference>
<sequence length="86" mass="9346">MRGTRCLVRCRRNAEEPTGAKCPGLRSNRAEKIQRRISGAALARAFRRRLPAPATFRRSACGAATPSRRPRRRLAGASGRGRGGSS</sequence>
<dbReference type="KEGG" id="rge:RGE_40910"/>
<evidence type="ECO:0000256" key="1">
    <source>
        <dbReference type="SAM" id="MobiDB-lite"/>
    </source>
</evidence>
<reference evidence="2 3" key="1">
    <citation type="journal article" date="2012" name="J. Bacteriol.">
        <title>Complete genome sequence of phototrophic betaproteobacterium Rubrivivax gelatinosus IL144.</title>
        <authorList>
            <person name="Nagashima S."/>
            <person name="Kamimura A."/>
            <person name="Shimizu T."/>
            <person name="Nakamura-isaki S."/>
            <person name="Aono E."/>
            <person name="Sakamoto K."/>
            <person name="Ichikawa N."/>
            <person name="Nakazawa H."/>
            <person name="Sekine M."/>
            <person name="Yamazaki S."/>
            <person name="Fujita N."/>
            <person name="Shimada K."/>
            <person name="Hanada S."/>
            <person name="Nagashima K.V.P."/>
        </authorList>
    </citation>
    <scope>NUCLEOTIDE SEQUENCE [LARGE SCALE GENOMIC DNA]</scope>
    <source>
        <strain evidence="3">NBRC 100245 / IL144</strain>
    </source>
</reference>
<dbReference type="Proteomes" id="UP000007883">
    <property type="component" value="Chromosome"/>
</dbReference>
<accession>I0HWP0</accession>
<name>I0HWP0_RUBGI</name>
<organism evidence="2 3">
    <name type="scientific">Rubrivivax gelatinosus (strain NBRC 100245 / IL144)</name>
    <dbReference type="NCBI Taxonomy" id="983917"/>
    <lineage>
        <taxon>Bacteria</taxon>
        <taxon>Pseudomonadati</taxon>
        <taxon>Pseudomonadota</taxon>
        <taxon>Betaproteobacteria</taxon>
        <taxon>Burkholderiales</taxon>
        <taxon>Sphaerotilaceae</taxon>
        <taxon>Rubrivivax</taxon>
    </lineage>
</organism>
<evidence type="ECO:0000313" key="2">
    <source>
        <dbReference type="EMBL" id="BAL97427.1"/>
    </source>
</evidence>
<proteinExistence type="predicted"/>
<feature type="region of interest" description="Disordered" evidence="1">
    <location>
        <begin position="57"/>
        <end position="86"/>
    </location>
</feature>
<protein>
    <submittedName>
        <fullName evidence="2">Uncharacterized protein</fullName>
    </submittedName>
</protein>